<proteinExistence type="predicted"/>
<feature type="transmembrane region" description="Helical" evidence="6">
    <location>
        <begin position="433"/>
        <end position="450"/>
    </location>
</feature>
<feature type="transmembrane region" description="Helical" evidence="6">
    <location>
        <begin position="262"/>
        <end position="280"/>
    </location>
</feature>
<gene>
    <name evidence="8" type="ORF">COT34_00740</name>
</gene>
<dbReference type="Proteomes" id="UP000229390">
    <property type="component" value="Unassembled WGS sequence"/>
</dbReference>
<keyword evidence="3 6" id="KW-1133">Transmembrane helix</keyword>
<dbReference type="Gene3D" id="1.25.40.10">
    <property type="entry name" value="Tetratricopeptide repeat domain"/>
    <property type="match status" value="1"/>
</dbReference>
<reference evidence="9" key="1">
    <citation type="submission" date="2017-09" db="EMBL/GenBank/DDBJ databases">
        <title>Depth-based differentiation of microbial function through sediment-hosted aquifers and enrichment of novel symbionts in the deep terrestrial subsurface.</title>
        <authorList>
            <person name="Probst A.J."/>
            <person name="Ladd B."/>
            <person name="Jarett J.K."/>
            <person name="Geller-Mcgrath D.E."/>
            <person name="Sieber C.M.K."/>
            <person name="Emerson J.B."/>
            <person name="Anantharaman K."/>
            <person name="Thomas B.C."/>
            <person name="Malmstrom R."/>
            <person name="Stieglmeier M."/>
            <person name="Klingl A."/>
            <person name="Woyke T."/>
            <person name="Ryan C.M."/>
            <person name="Banfield J.F."/>
        </authorList>
    </citation>
    <scope>NUCLEOTIDE SEQUENCE [LARGE SCALE GENOMIC DNA]</scope>
</reference>
<feature type="transmembrane region" description="Helical" evidence="6">
    <location>
        <begin position="85"/>
        <end position="107"/>
    </location>
</feature>
<organism evidence="8 9">
    <name type="scientific">Candidatus Nealsonbacteria bacterium CG08_land_8_20_14_0_20_43_11</name>
    <dbReference type="NCBI Taxonomy" id="1974706"/>
    <lineage>
        <taxon>Bacteria</taxon>
        <taxon>Candidatus Nealsoniibacteriota</taxon>
    </lineage>
</organism>
<evidence type="ECO:0000256" key="3">
    <source>
        <dbReference type="ARBA" id="ARBA00022989"/>
    </source>
</evidence>
<feature type="transmembrane region" description="Helical" evidence="6">
    <location>
        <begin position="149"/>
        <end position="167"/>
    </location>
</feature>
<dbReference type="EMBL" id="PEYE01000013">
    <property type="protein sequence ID" value="PIS39000.1"/>
    <property type="molecule type" value="Genomic_DNA"/>
</dbReference>
<dbReference type="PROSITE" id="PS50005">
    <property type="entry name" value="TPR"/>
    <property type="match status" value="1"/>
</dbReference>
<accession>A0A2M6T104</accession>
<dbReference type="AlphaFoldDB" id="A0A2M6T104"/>
<evidence type="ECO:0000313" key="8">
    <source>
        <dbReference type="EMBL" id="PIS39000.1"/>
    </source>
</evidence>
<evidence type="ECO:0000256" key="5">
    <source>
        <dbReference type="PROSITE-ProRule" id="PRU00339"/>
    </source>
</evidence>
<evidence type="ECO:0000256" key="1">
    <source>
        <dbReference type="ARBA" id="ARBA00004141"/>
    </source>
</evidence>
<feature type="transmembrane region" description="Helical" evidence="6">
    <location>
        <begin position="379"/>
        <end position="397"/>
    </location>
</feature>
<dbReference type="SUPFAM" id="SSF48452">
    <property type="entry name" value="TPR-like"/>
    <property type="match status" value="1"/>
</dbReference>
<comment type="subcellular location">
    <subcellularLocation>
        <location evidence="1">Membrane</location>
        <topology evidence="1">Multi-pass membrane protein</topology>
    </subcellularLocation>
</comment>
<evidence type="ECO:0000256" key="2">
    <source>
        <dbReference type="ARBA" id="ARBA00022692"/>
    </source>
</evidence>
<keyword evidence="4 6" id="KW-0472">Membrane</keyword>
<dbReference type="Pfam" id="PF13431">
    <property type="entry name" value="TPR_17"/>
    <property type="match status" value="1"/>
</dbReference>
<evidence type="ECO:0000313" key="9">
    <source>
        <dbReference type="Proteomes" id="UP000229390"/>
    </source>
</evidence>
<feature type="transmembrane region" description="Helical" evidence="6">
    <location>
        <begin position="409"/>
        <end position="427"/>
    </location>
</feature>
<keyword evidence="2 6" id="KW-0812">Transmembrane</keyword>
<feature type="transmembrane region" description="Helical" evidence="6">
    <location>
        <begin position="187"/>
        <end position="207"/>
    </location>
</feature>
<evidence type="ECO:0000256" key="4">
    <source>
        <dbReference type="ARBA" id="ARBA00023136"/>
    </source>
</evidence>
<dbReference type="PANTHER" id="PTHR37422:SF13">
    <property type="entry name" value="LIPOPOLYSACCHARIDE BIOSYNTHESIS PROTEIN PA4999-RELATED"/>
    <property type="match status" value="1"/>
</dbReference>
<dbReference type="InterPro" id="IPR007016">
    <property type="entry name" value="O-antigen_ligase-rel_domated"/>
</dbReference>
<evidence type="ECO:0000259" key="7">
    <source>
        <dbReference type="Pfam" id="PF04932"/>
    </source>
</evidence>
<keyword evidence="5" id="KW-0802">TPR repeat</keyword>
<dbReference type="InterPro" id="IPR011990">
    <property type="entry name" value="TPR-like_helical_dom_sf"/>
</dbReference>
<comment type="caution">
    <text evidence="8">The sequence shown here is derived from an EMBL/GenBank/DDBJ whole genome shotgun (WGS) entry which is preliminary data.</text>
</comment>
<dbReference type="InterPro" id="IPR051533">
    <property type="entry name" value="WaaL-like"/>
</dbReference>
<feature type="transmembrane region" description="Helical" evidence="6">
    <location>
        <begin position="45"/>
        <end position="64"/>
    </location>
</feature>
<dbReference type="GO" id="GO:0016020">
    <property type="term" value="C:membrane"/>
    <property type="evidence" value="ECO:0007669"/>
    <property type="project" value="UniProtKB-SubCell"/>
</dbReference>
<dbReference type="SMART" id="SM00028">
    <property type="entry name" value="TPR"/>
    <property type="match status" value="3"/>
</dbReference>
<feature type="transmembrane region" description="Helical" evidence="6">
    <location>
        <begin position="494"/>
        <end position="512"/>
    </location>
</feature>
<sequence length="794" mass="91132">MNEKAKNYPENKLYRLYLAGFLLILALPLLNLPPWFSPPDWGKTVVFRIALSLLLFFFLWQLLSQEIYHHFLTAVRKRLWGKNKLFSITLWLFLCLFLLFSLSTIFSSDIRFSLWGSPYRSGGFVNTICYFLFTGLLFLIIKKNDWQKIIFFVISVGILVSFIALIQKFNLFGNKFFVHFEDRPASTIGGSIFLAIYLLELSFLSLGSAIKEKWLLKKVFFLLSLALFIFVIFHTETRAAYVGLAIGFSYFLAFYPKRSKWLKISFLGLLILGTSSFLFLKTNPEILLLKKSGSGQRIVERILSIPSGLTDSSRISAWQVSLKAIIARPIFGYGQENFGVGFDRYYDPSLPKIQIDPEMHSSWWDRAHSFIFEIATTNGVPALFVYLVFFGLLFWQLEKLKQKENQDKIIIHSLQASFLAYFTALFFGFDTLSSYLILFLLIAYSLHLIAENNADINAGQAPNLASNQRIDQRKFSDKSLAAKFFSAVTKQRKLILISLFFLLMWFIWQFNIKPFGINSEINIAKYLVENGECESGLLRMEKTLKQKSILDAYFRLKYATLLQQCAAKTPEKELLFAQKGYSLLRESTKSWPTFTRNWLLLGEFTNFLIEKEKDPQKKKALIEEANAALAQAEKLSPNRQEVFLGWTKAALVSKEYQSAEEKAQKCINLNPELAECYWLMALAKISANEPEAETQTYIEIAKKYYDINSFTSINQLATAYSASKNLPKLAEQLEKLIAIKPNNPDYYAQLAFIYKDLGQFDKARAAAIKVIELVPTPEVKAQVEEFLTSLPVAE</sequence>
<dbReference type="PANTHER" id="PTHR37422">
    <property type="entry name" value="TEICHURONIC ACID BIOSYNTHESIS PROTEIN TUAE"/>
    <property type="match status" value="1"/>
</dbReference>
<name>A0A2M6T104_9BACT</name>
<evidence type="ECO:0000256" key="6">
    <source>
        <dbReference type="SAM" id="Phobius"/>
    </source>
</evidence>
<feature type="transmembrane region" description="Helical" evidence="6">
    <location>
        <begin position="239"/>
        <end position="255"/>
    </location>
</feature>
<feature type="transmembrane region" description="Helical" evidence="6">
    <location>
        <begin position="214"/>
        <end position="233"/>
    </location>
</feature>
<feature type="domain" description="O-antigen ligase-related" evidence="7">
    <location>
        <begin position="224"/>
        <end position="387"/>
    </location>
</feature>
<dbReference type="Pfam" id="PF04932">
    <property type="entry name" value="Wzy_C"/>
    <property type="match status" value="1"/>
</dbReference>
<feature type="transmembrane region" description="Helical" evidence="6">
    <location>
        <begin position="119"/>
        <end position="140"/>
    </location>
</feature>
<protein>
    <recommendedName>
        <fullName evidence="7">O-antigen ligase-related domain-containing protein</fullName>
    </recommendedName>
</protein>
<feature type="transmembrane region" description="Helical" evidence="6">
    <location>
        <begin position="12"/>
        <end position="33"/>
    </location>
</feature>
<feature type="repeat" description="TPR" evidence="5">
    <location>
        <begin position="744"/>
        <end position="777"/>
    </location>
</feature>
<dbReference type="InterPro" id="IPR019734">
    <property type="entry name" value="TPR_rpt"/>
</dbReference>